<dbReference type="KEGG" id="sba:Sulba_2498"/>
<evidence type="ECO:0000313" key="2">
    <source>
        <dbReference type="EMBL" id="AFL69765.1"/>
    </source>
</evidence>
<dbReference type="Gene3D" id="3.30.1380.10">
    <property type="match status" value="1"/>
</dbReference>
<dbReference type="RefSeq" id="WP_014770628.1">
    <property type="nucleotide sequence ID" value="NC_018002.1"/>
</dbReference>
<dbReference type="Pfam" id="PF08291">
    <property type="entry name" value="Peptidase_M15_3"/>
    <property type="match status" value="1"/>
</dbReference>
<dbReference type="InterPro" id="IPR009045">
    <property type="entry name" value="Zn_M74/Hedgehog-like"/>
</dbReference>
<dbReference type="EMBL" id="CP003333">
    <property type="protein sequence ID" value="AFL69765.1"/>
    <property type="molecule type" value="Genomic_DNA"/>
</dbReference>
<dbReference type="HOGENOM" id="CLU_124897_1_0_7"/>
<organism evidence="2 3">
    <name type="scientific">Sulfurospirillum barnesii (strain ATCC 700032 / DSM 10660 / SES-3)</name>
    <dbReference type="NCBI Taxonomy" id="760154"/>
    <lineage>
        <taxon>Bacteria</taxon>
        <taxon>Pseudomonadati</taxon>
        <taxon>Campylobacterota</taxon>
        <taxon>Epsilonproteobacteria</taxon>
        <taxon>Campylobacterales</taxon>
        <taxon>Sulfurospirillaceae</taxon>
        <taxon>Sulfurospirillum</taxon>
    </lineage>
</organism>
<dbReference type="AlphaFoldDB" id="I3Y0P1"/>
<evidence type="ECO:0000259" key="1">
    <source>
        <dbReference type="Pfam" id="PF08291"/>
    </source>
</evidence>
<evidence type="ECO:0000313" key="3">
    <source>
        <dbReference type="Proteomes" id="UP000006176"/>
    </source>
</evidence>
<dbReference type="STRING" id="760154.Sulba_2498"/>
<gene>
    <name evidence="2" type="ordered locus">Sulba_2498</name>
</gene>
<reference evidence="2 3" key="1">
    <citation type="submission" date="2012-06" db="EMBL/GenBank/DDBJ databases">
        <title>Complete sequence of Sulfurospirillum barnesii SES-3.</title>
        <authorList>
            <consortium name="US DOE Joint Genome Institute"/>
            <person name="Lucas S."/>
            <person name="Han J."/>
            <person name="Lapidus A."/>
            <person name="Cheng J.-F."/>
            <person name="Goodwin L."/>
            <person name="Pitluck S."/>
            <person name="Peters L."/>
            <person name="Ovchinnikova G."/>
            <person name="Lu M."/>
            <person name="Detter J.C."/>
            <person name="Han C."/>
            <person name="Tapia R."/>
            <person name="Land M."/>
            <person name="Hauser L."/>
            <person name="Kyrpides N."/>
            <person name="Ivanova N."/>
            <person name="Pagani I."/>
            <person name="Stolz J."/>
            <person name="Arkin A."/>
            <person name="Dehal P."/>
            <person name="Oremland R."/>
            <person name="Saltikov C."/>
            <person name="Basu P."/>
            <person name="Hollibaugh J."/>
            <person name="Newman D."/>
            <person name="Stolyar S."/>
            <person name="Hazen T."/>
            <person name="Woyke T."/>
        </authorList>
    </citation>
    <scope>NUCLEOTIDE SEQUENCE [LARGE SCALE GENOMIC DNA]</scope>
    <source>
        <strain evidence="3">ATCC 700032 / DSM 10660 / SES-3</strain>
    </source>
</reference>
<dbReference type="OrthoDB" id="5418604at2"/>
<accession>I3Y0P1</accession>
<dbReference type="InterPro" id="IPR013230">
    <property type="entry name" value="Peptidase_M15A_C"/>
</dbReference>
<sequence>MIDWKTIKHFKKEEFTCKCGCSLNNISYTLVLMLEDARKLANMPFKINSACRCEAHNKKIGGVKDSAHVKGLAVDISIPSDGARFVILSALLNVGFCRVLIYPTFIHVDLDLDKPNPIIKIMK</sequence>
<dbReference type="eggNOG" id="COG3108">
    <property type="taxonomic scope" value="Bacteria"/>
</dbReference>
<dbReference type="SUPFAM" id="SSF55166">
    <property type="entry name" value="Hedgehog/DD-peptidase"/>
    <property type="match status" value="1"/>
</dbReference>
<protein>
    <submittedName>
        <fullName evidence="2">Peptidase M15</fullName>
    </submittedName>
</protein>
<feature type="domain" description="Peptidase M15A C-terminal" evidence="1">
    <location>
        <begin position="8"/>
        <end position="109"/>
    </location>
</feature>
<name>I3Y0P1_SULBS</name>
<proteinExistence type="predicted"/>
<dbReference type="PATRIC" id="fig|760154.4.peg.2497"/>
<dbReference type="Proteomes" id="UP000006176">
    <property type="component" value="Chromosome"/>
</dbReference>
<keyword evidence="3" id="KW-1185">Reference proteome</keyword>